<comment type="caution">
    <text evidence="2">The sequence shown here is derived from an EMBL/GenBank/DDBJ whole genome shotgun (WGS) entry which is preliminary data.</text>
</comment>
<name>A0A0L0VR53_9BASI</name>
<evidence type="ECO:0000313" key="3">
    <source>
        <dbReference type="Proteomes" id="UP000054564"/>
    </source>
</evidence>
<keyword evidence="3" id="KW-1185">Reference proteome</keyword>
<feature type="region of interest" description="Disordered" evidence="1">
    <location>
        <begin position="62"/>
        <end position="81"/>
    </location>
</feature>
<dbReference type="AlphaFoldDB" id="A0A0L0VR53"/>
<protein>
    <submittedName>
        <fullName evidence="2">Uncharacterized protein</fullName>
    </submittedName>
</protein>
<evidence type="ECO:0000313" key="2">
    <source>
        <dbReference type="EMBL" id="KNF01455.1"/>
    </source>
</evidence>
<dbReference type="Proteomes" id="UP000054564">
    <property type="component" value="Unassembled WGS sequence"/>
</dbReference>
<organism evidence="2 3">
    <name type="scientific">Puccinia striiformis f. sp. tritici PST-78</name>
    <dbReference type="NCBI Taxonomy" id="1165861"/>
    <lineage>
        <taxon>Eukaryota</taxon>
        <taxon>Fungi</taxon>
        <taxon>Dikarya</taxon>
        <taxon>Basidiomycota</taxon>
        <taxon>Pucciniomycotina</taxon>
        <taxon>Pucciniomycetes</taxon>
        <taxon>Pucciniales</taxon>
        <taxon>Pucciniaceae</taxon>
        <taxon>Puccinia</taxon>
    </lineage>
</organism>
<dbReference type="STRING" id="1165861.A0A0L0VR53"/>
<sequence length="213" mass="24537">MRRITENDLIIRRPGVDYDIELIRGDFTMFAPYRRYTTRSPVPPPPYDEPDPIVLVENPENRVTTPPTREIPPTRRPPSYNHFKQEQVDEVDRHDIGNRLPSLKEGMSQNVIDEAGSRIDSGGNYIMDVGKGGSSMIGKRRLDAEVDGIQPKKTKKCQESKILDRFKGFYTMQLLILKKMGVYVDGEDIEKFKDLIRDINEGLILLEEDIKEM</sequence>
<accession>A0A0L0VR53</accession>
<reference evidence="3" key="1">
    <citation type="submission" date="2014-03" db="EMBL/GenBank/DDBJ databases">
        <title>The Genome Sequence of Puccinia striiformis f. sp. tritici PST-78.</title>
        <authorList>
            <consortium name="The Broad Institute Genome Sequencing Platform"/>
            <person name="Cuomo C."/>
            <person name="Hulbert S."/>
            <person name="Chen X."/>
            <person name="Walker B."/>
            <person name="Young S.K."/>
            <person name="Zeng Q."/>
            <person name="Gargeya S."/>
            <person name="Fitzgerald M."/>
            <person name="Haas B."/>
            <person name="Abouelleil A."/>
            <person name="Alvarado L."/>
            <person name="Arachchi H.M."/>
            <person name="Berlin A.M."/>
            <person name="Chapman S.B."/>
            <person name="Goldberg J."/>
            <person name="Griggs A."/>
            <person name="Gujja S."/>
            <person name="Hansen M."/>
            <person name="Howarth C."/>
            <person name="Imamovic A."/>
            <person name="Larimer J."/>
            <person name="McCowan C."/>
            <person name="Montmayeur A."/>
            <person name="Murphy C."/>
            <person name="Neiman D."/>
            <person name="Pearson M."/>
            <person name="Priest M."/>
            <person name="Roberts A."/>
            <person name="Saif S."/>
            <person name="Shea T."/>
            <person name="Sisk P."/>
            <person name="Sykes S."/>
            <person name="Wortman J."/>
            <person name="Nusbaum C."/>
            <person name="Birren B."/>
        </authorList>
    </citation>
    <scope>NUCLEOTIDE SEQUENCE [LARGE SCALE GENOMIC DNA]</scope>
    <source>
        <strain evidence="3">race PST-78</strain>
    </source>
</reference>
<gene>
    <name evidence="2" type="ORF">PSTG_05238</name>
</gene>
<proteinExistence type="predicted"/>
<dbReference type="EMBL" id="AJIL01000029">
    <property type="protein sequence ID" value="KNF01455.1"/>
    <property type="molecule type" value="Genomic_DNA"/>
</dbReference>
<evidence type="ECO:0000256" key="1">
    <source>
        <dbReference type="SAM" id="MobiDB-lite"/>
    </source>
</evidence>